<feature type="transmembrane region" description="Helical" evidence="6">
    <location>
        <begin position="471"/>
        <end position="490"/>
    </location>
</feature>
<protein>
    <recommendedName>
        <fullName evidence="9">Transmembrane protein</fullName>
    </recommendedName>
</protein>
<evidence type="ECO:0000256" key="3">
    <source>
        <dbReference type="ARBA" id="ARBA00022989"/>
    </source>
</evidence>
<feature type="transmembrane region" description="Helical" evidence="6">
    <location>
        <begin position="533"/>
        <end position="553"/>
    </location>
</feature>
<accession>A0A7S1RMT2</accession>
<keyword evidence="2 6" id="KW-0812">Transmembrane</keyword>
<evidence type="ECO:0000256" key="2">
    <source>
        <dbReference type="ARBA" id="ARBA00022692"/>
    </source>
</evidence>
<feature type="transmembrane region" description="Helical" evidence="6">
    <location>
        <begin position="344"/>
        <end position="368"/>
    </location>
</feature>
<dbReference type="GO" id="GO:0016020">
    <property type="term" value="C:membrane"/>
    <property type="evidence" value="ECO:0007669"/>
    <property type="project" value="UniProtKB-SubCell"/>
</dbReference>
<dbReference type="Pfam" id="PF03741">
    <property type="entry name" value="TerC"/>
    <property type="match status" value="1"/>
</dbReference>
<feature type="transmembrane region" description="Helical" evidence="6">
    <location>
        <begin position="380"/>
        <end position="403"/>
    </location>
</feature>
<keyword evidence="4 6" id="KW-0472">Membrane</keyword>
<feature type="transmembrane region" description="Helical" evidence="6">
    <location>
        <begin position="286"/>
        <end position="306"/>
    </location>
</feature>
<gene>
    <name evidence="8" type="ORF">ACAT0790_LOCUS47165</name>
</gene>
<feature type="compositionally biased region" description="Basic residues" evidence="5">
    <location>
        <begin position="179"/>
        <end position="188"/>
    </location>
</feature>
<feature type="transmembrane region" description="Helical" evidence="6">
    <location>
        <begin position="409"/>
        <end position="427"/>
    </location>
</feature>
<sequence>MRRRAHSRHSRELAPAPSVSSSAMLPCLLVALVGALPTTGCFPDCASGGRLEGEEYGLRLMQVRASLRLQRLPESDADNSTPPATALASDGRENMTHAIEEVVEKTAKEVEEVVAKAAVGSKVHNAIFSGNATPPANKSSNPNVSVAESVGNTTLQDVIIGEEEKTLTNQTVAKSGAKALHRKKHGKKTEKEKKFEETVEEDEPNSTIEDELNNKTIQKAIRARVEEAVDAEVVSKVTREHRLPSQQELNQTVTSELREIWYDLIWARRHRKAFEENVSMWKSVAFFDWSLLLLALAAFFMIYRLLRDWPTQRLFHGAALLIWVALAVLYNGMIYVRLGGDPAVHWLIGYVLEFIFSIENLFVYHIIVKAFRMPRWITQQLLFIVVVFQLAFQFVFYMGLGPWLRSLHVLPYILGVWLIYVGCQAMLEEESADFDIMKTRFVSCIQLLLGDRLVTDHDDTGRIFTRKDGKLCLCPPGLLLLCLLVADFLLEVDVTVTKIEGFPSRYLCFSSSAVATFALPELFFIARDLFHHFFALKYGISFVLIFVGAQALLQKLFTLTALTSLGVIIGVMIMSILVSIMFRLGKGDIGTEEVGPRGVQAQ</sequence>
<keyword evidence="7" id="KW-0732">Signal</keyword>
<feature type="transmembrane region" description="Helical" evidence="6">
    <location>
        <begin position="559"/>
        <end position="582"/>
    </location>
</feature>
<evidence type="ECO:0008006" key="9">
    <source>
        <dbReference type="Google" id="ProtNLM"/>
    </source>
</evidence>
<evidence type="ECO:0000256" key="7">
    <source>
        <dbReference type="SAM" id="SignalP"/>
    </source>
</evidence>
<reference evidence="8" key="1">
    <citation type="submission" date="2021-01" db="EMBL/GenBank/DDBJ databases">
        <authorList>
            <person name="Corre E."/>
            <person name="Pelletier E."/>
            <person name="Niang G."/>
            <person name="Scheremetjew M."/>
            <person name="Finn R."/>
            <person name="Kale V."/>
            <person name="Holt S."/>
            <person name="Cochrane G."/>
            <person name="Meng A."/>
            <person name="Brown T."/>
            <person name="Cohen L."/>
        </authorList>
    </citation>
    <scope>NUCLEOTIDE SEQUENCE</scope>
    <source>
        <strain evidence="8">OF101</strain>
    </source>
</reference>
<keyword evidence="3 6" id="KW-1133">Transmembrane helix</keyword>
<feature type="transmembrane region" description="Helical" evidence="6">
    <location>
        <begin position="318"/>
        <end position="338"/>
    </location>
</feature>
<evidence type="ECO:0000256" key="4">
    <source>
        <dbReference type="ARBA" id="ARBA00023136"/>
    </source>
</evidence>
<comment type="subcellular location">
    <subcellularLocation>
        <location evidence="1">Membrane</location>
        <topology evidence="1">Multi-pass membrane protein</topology>
    </subcellularLocation>
</comment>
<name>A0A7S1RMT2_ALECA</name>
<feature type="transmembrane region" description="Helical" evidence="6">
    <location>
        <begin position="502"/>
        <end position="526"/>
    </location>
</feature>
<feature type="region of interest" description="Disordered" evidence="5">
    <location>
        <begin position="176"/>
        <end position="207"/>
    </location>
</feature>
<dbReference type="PANTHER" id="PTHR30238">
    <property type="entry name" value="MEMBRANE BOUND PREDICTED REDOX MODULATOR"/>
    <property type="match status" value="1"/>
</dbReference>
<dbReference type="PANTHER" id="PTHR30238:SF0">
    <property type="entry name" value="THYLAKOID MEMBRANE PROTEIN TERC, CHLOROPLASTIC"/>
    <property type="match status" value="1"/>
</dbReference>
<evidence type="ECO:0000256" key="1">
    <source>
        <dbReference type="ARBA" id="ARBA00004141"/>
    </source>
</evidence>
<feature type="chain" id="PRO_5031569815" description="Transmembrane protein" evidence="7">
    <location>
        <begin position="36"/>
        <end position="602"/>
    </location>
</feature>
<evidence type="ECO:0000256" key="5">
    <source>
        <dbReference type="SAM" id="MobiDB-lite"/>
    </source>
</evidence>
<dbReference type="EMBL" id="HBGE01078888">
    <property type="protein sequence ID" value="CAD9170396.1"/>
    <property type="molecule type" value="Transcribed_RNA"/>
</dbReference>
<evidence type="ECO:0000313" key="8">
    <source>
        <dbReference type="EMBL" id="CAD9170396.1"/>
    </source>
</evidence>
<proteinExistence type="predicted"/>
<organism evidence="8">
    <name type="scientific">Alexandrium catenella</name>
    <name type="common">Red tide dinoflagellate</name>
    <name type="synonym">Gonyaulax catenella</name>
    <dbReference type="NCBI Taxonomy" id="2925"/>
    <lineage>
        <taxon>Eukaryota</taxon>
        <taxon>Sar</taxon>
        <taxon>Alveolata</taxon>
        <taxon>Dinophyceae</taxon>
        <taxon>Gonyaulacales</taxon>
        <taxon>Pyrocystaceae</taxon>
        <taxon>Alexandrium</taxon>
    </lineage>
</organism>
<evidence type="ECO:0000256" key="6">
    <source>
        <dbReference type="SAM" id="Phobius"/>
    </source>
</evidence>
<feature type="compositionally biased region" description="Acidic residues" evidence="5">
    <location>
        <begin position="198"/>
        <end position="207"/>
    </location>
</feature>
<feature type="signal peptide" evidence="7">
    <location>
        <begin position="1"/>
        <end position="35"/>
    </location>
</feature>
<dbReference type="AlphaFoldDB" id="A0A7S1RMT2"/>
<dbReference type="InterPro" id="IPR005496">
    <property type="entry name" value="Integral_membrane_TerC"/>
</dbReference>